<dbReference type="EMBL" id="JBJKFK010000471">
    <property type="protein sequence ID" value="KAL3316871.1"/>
    <property type="molecule type" value="Genomic_DNA"/>
</dbReference>
<dbReference type="AlphaFoldDB" id="A0ABD2QDQ6"/>
<accession>A0ABD2QDQ6</accession>
<protein>
    <submittedName>
        <fullName evidence="1">Uncharacterized protein</fullName>
    </submittedName>
</protein>
<name>A0ABD2QDQ6_9PLAT</name>
<comment type="caution">
    <text evidence="1">The sequence shown here is derived from an EMBL/GenBank/DDBJ whole genome shotgun (WGS) entry which is preliminary data.</text>
</comment>
<sequence length="97" mass="11450">MHRIDGMNVDELAQFYRMKLKEVDSSQFLQNIMIVEAEEKQRSSRVQLRQTTNELQSLIDATTDPTNATSKTIFLTEKPAPFWFKRMLSNFYFSLPR</sequence>
<dbReference type="Proteomes" id="UP001626550">
    <property type="component" value="Unassembled WGS sequence"/>
</dbReference>
<gene>
    <name evidence="1" type="ORF">Ciccas_004484</name>
</gene>
<evidence type="ECO:0000313" key="2">
    <source>
        <dbReference type="Proteomes" id="UP001626550"/>
    </source>
</evidence>
<evidence type="ECO:0000313" key="1">
    <source>
        <dbReference type="EMBL" id="KAL3316871.1"/>
    </source>
</evidence>
<keyword evidence="2" id="KW-1185">Reference proteome</keyword>
<reference evidence="1 2" key="1">
    <citation type="submission" date="2024-11" db="EMBL/GenBank/DDBJ databases">
        <title>Adaptive evolution of stress response genes in parasites aligns with host niche diversity.</title>
        <authorList>
            <person name="Hahn C."/>
            <person name="Resl P."/>
        </authorList>
    </citation>
    <scope>NUCLEOTIDE SEQUENCE [LARGE SCALE GENOMIC DNA]</scope>
    <source>
        <strain evidence="1">EGGRZ-B1_66</strain>
        <tissue evidence="1">Body</tissue>
    </source>
</reference>
<organism evidence="1 2">
    <name type="scientific">Cichlidogyrus casuarinus</name>
    <dbReference type="NCBI Taxonomy" id="1844966"/>
    <lineage>
        <taxon>Eukaryota</taxon>
        <taxon>Metazoa</taxon>
        <taxon>Spiralia</taxon>
        <taxon>Lophotrochozoa</taxon>
        <taxon>Platyhelminthes</taxon>
        <taxon>Monogenea</taxon>
        <taxon>Monopisthocotylea</taxon>
        <taxon>Dactylogyridea</taxon>
        <taxon>Ancyrocephalidae</taxon>
        <taxon>Cichlidogyrus</taxon>
    </lineage>
</organism>
<proteinExistence type="predicted"/>